<organism evidence="3 4">
    <name type="scientific">Oceaniferula flava</name>
    <dbReference type="NCBI Taxonomy" id="2800421"/>
    <lineage>
        <taxon>Bacteria</taxon>
        <taxon>Pseudomonadati</taxon>
        <taxon>Verrucomicrobiota</taxon>
        <taxon>Verrucomicrobiia</taxon>
        <taxon>Verrucomicrobiales</taxon>
        <taxon>Verrucomicrobiaceae</taxon>
        <taxon>Oceaniferula</taxon>
    </lineage>
</organism>
<dbReference type="SUPFAM" id="SSF53271">
    <property type="entry name" value="PRTase-like"/>
    <property type="match status" value="1"/>
</dbReference>
<sequence length="203" mass="23152">MHFIEAPFCTRCGESYDGAISSEFICPNCHQLHLHFEFALAALHSDGGARQLVHDFKYMRQIQLATELAQLAQRATHDTRFTPYLEHGIIVPVPLHWMRQKKRRFNQAEEIGKKLSPLIDVPWMKILKRRRNTETQTRFSRKKRLENLNDAFAVRAGGRKKIAGKPVILLDDVFTTGSTANECAEVLMRAGAERVAVLTVLRG</sequence>
<evidence type="ECO:0000313" key="3">
    <source>
        <dbReference type="EMBL" id="MBK1853542.1"/>
    </source>
</evidence>
<dbReference type="PANTHER" id="PTHR47505">
    <property type="entry name" value="DNA UTILIZATION PROTEIN YHGH"/>
    <property type="match status" value="1"/>
</dbReference>
<dbReference type="AlphaFoldDB" id="A0AAE2V7D3"/>
<evidence type="ECO:0000259" key="2">
    <source>
        <dbReference type="Pfam" id="PF00156"/>
    </source>
</evidence>
<dbReference type="CDD" id="cd06223">
    <property type="entry name" value="PRTases_typeI"/>
    <property type="match status" value="1"/>
</dbReference>
<dbReference type="InterPro" id="IPR051910">
    <property type="entry name" value="ComF/GntX_DNA_util-trans"/>
</dbReference>
<feature type="domain" description="Phosphoribosyltransferase" evidence="2">
    <location>
        <begin position="111"/>
        <end position="201"/>
    </location>
</feature>
<dbReference type="Gene3D" id="3.40.50.2020">
    <property type="match status" value="1"/>
</dbReference>
<proteinExistence type="inferred from homology"/>
<dbReference type="Proteomes" id="UP000634206">
    <property type="component" value="Unassembled WGS sequence"/>
</dbReference>
<dbReference type="InterPro" id="IPR000836">
    <property type="entry name" value="PRTase_dom"/>
</dbReference>
<name>A0AAE2V7D3_9BACT</name>
<protein>
    <submittedName>
        <fullName evidence="3">ComF family protein</fullName>
    </submittedName>
</protein>
<dbReference type="EMBL" id="JAENIG010000001">
    <property type="protein sequence ID" value="MBK1853542.1"/>
    <property type="molecule type" value="Genomic_DNA"/>
</dbReference>
<gene>
    <name evidence="3" type="ORF">JIN83_01085</name>
</gene>
<keyword evidence="4" id="KW-1185">Reference proteome</keyword>
<dbReference type="InterPro" id="IPR029057">
    <property type="entry name" value="PRTase-like"/>
</dbReference>
<comment type="caution">
    <text evidence="3">The sequence shown here is derived from an EMBL/GenBank/DDBJ whole genome shotgun (WGS) entry which is preliminary data.</text>
</comment>
<reference evidence="3" key="1">
    <citation type="submission" date="2021-01" db="EMBL/GenBank/DDBJ databases">
        <title>Modified the classification status of verrucomicrobia.</title>
        <authorList>
            <person name="Feng X."/>
        </authorList>
    </citation>
    <scope>NUCLEOTIDE SEQUENCE</scope>
    <source>
        <strain evidence="3">5K15</strain>
    </source>
</reference>
<evidence type="ECO:0000256" key="1">
    <source>
        <dbReference type="ARBA" id="ARBA00008007"/>
    </source>
</evidence>
<dbReference type="Pfam" id="PF00156">
    <property type="entry name" value="Pribosyltran"/>
    <property type="match status" value="1"/>
</dbReference>
<accession>A0AAE2V7D3</accession>
<dbReference type="PANTHER" id="PTHR47505:SF1">
    <property type="entry name" value="DNA UTILIZATION PROTEIN YHGH"/>
    <property type="match status" value="1"/>
</dbReference>
<comment type="similarity">
    <text evidence="1">Belongs to the ComF/GntX family.</text>
</comment>
<evidence type="ECO:0000313" key="4">
    <source>
        <dbReference type="Proteomes" id="UP000634206"/>
    </source>
</evidence>